<evidence type="ECO:0008006" key="3">
    <source>
        <dbReference type="Google" id="ProtNLM"/>
    </source>
</evidence>
<dbReference type="EMBL" id="JAFBDT010000020">
    <property type="protein sequence ID" value="MBM7562525.1"/>
    <property type="molecule type" value="Genomic_DNA"/>
</dbReference>
<evidence type="ECO:0000313" key="1">
    <source>
        <dbReference type="EMBL" id="MBM7562525.1"/>
    </source>
</evidence>
<keyword evidence="2" id="KW-1185">Reference proteome</keyword>
<evidence type="ECO:0000313" key="2">
    <source>
        <dbReference type="Proteomes" id="UP000767854"/>
    </source>
</evidence>
<sequence length="61" mass="6908">MSGTNKSICFYNAKDVSDILGISLTSAYRIIKNLNDNLKKDGYIIVPGRISKKYFETKVMM</sequence>
<dbReference type="Proteomes" id="UP000767854">
    <property type="component" value="Unassembled WGS sequence"/>
</dbReference>
<reference evidence="1 2" key="1">
    <citation type="submission" date="2021-01" db="EMBL/GenBank/DDBJ databases">
        <title>Genomic Encyclopedia of Type Strains, Phase IV (KMG-IV): sequencing the most valuable type-strain genomes for metagenomic binning, comparative biology and taxonomic classification.</title>
        <authorList>
            <person name="Goeker M."/>
        </authorList>
    </citation>
    <scope>NUCLEOTIDE SEQUENCE [LARGE SCALE GENOMIC DNA]</scope>
    <source>
        <strain evidence="1 2">DSM 24436</strain>
    </source>
</reference>
<organism evidence="1 2">
    <name type="scientific">Fusibacter tunisiensis</name>
    <dbReference type="NCBI Taxonomy" id="1008308"/>
    <lineage>
        <taxon>Bacteria</taxon>
        <taxon>Bacillati</taxon>
        <taxon>Bacillota</taxon>
        <taxon>Clostridia</taxon>
        <taxon>Eubacteriales</taxon>
        <taxon>Eubacteriales Family XII. Incertae Sedis</taxon>
        <taxon>Fusibacter</taxon>
    </lineage>
</organism>
<gene>
    <name evidence="1" type="ORF">JOC49_002086</name>
</gene>
<accession>A0ABS2MT51</accession>
<name>A0ABS2MT51_9FIRM</name>
<proteinExistence type="predicted"/>
<comment type="caution">
    <text evidence="1">The sequence shown here is derived from an EMBL/GenBank/DDBJ whole genome shotgun (WGS) entry which is preliminary data.</text>
</comment>
<protein>
    <recommendedName>
        <fullName evidence="3">DNA-binding protein</fullName>
    </recommendedName>
</protein>
<dbReference type="RefSeq" id="WP_204664952.1">
    <property type="nucleotide sequence ID" value="NZ_JAFBDT010000020.1"/>
</dbReference>